<dbReference type="InterPro" id="IPR001910">
    <property type="entry name" value="Inosine/uridine_hydrolase_dom"/>
</dbReference>
<dbReference type="InterPro" id="IPR036452">
    <property type="entry name" value="Ribo_hydro-like"/>
</dbReference>
<evidence type="ECO:0000256" key="2">
    <source>
        <dbReference type="ARBA" id="ARBA00023295"/>
    </source>
</evidence>
<dbReference type="GO" id="GO:0006152">
    <property type="term" value="P:purine nucleoside catabolic process"/>
    <property type="evidence" value="ECO:0007669"/>
    <property type="project" value="TreeGrafter"/>
</dbReference>
<sequence length="325" mass="34647">MSAKASPTKKKSIIIDCDPGVDDTLAILFALGSPELDVKAITTVCGNVPLEVCTQNALKILELAGRTDIPVHAGCDSPMIGEPIFGKFHGAGGLGKLVLPDPVTQPSPQHAVGKMAELLRAAKTNNEKLTICTLGPMTNLALLIKLHPELLSSIECVVSMGGAYRIAGNRTLTSEFNMLADPHAARIVYSAGLDYVALPLDATHQAMTSPERVSWFKGGEAGSPLAATYELLSGWSRNDPRRYGSDGGPMHDPLVTVYLVAPHLFQTELAKVFVECDSQLCYGQTVADWYGQTGEKADAQIVQKVNADGVFSIMSERIRSLSQAG</sequence>
<evidence type="ECO:0000259" key="3">
    <source>
        <dbReference type="Pfam" id="PF01156"/>
    </source>
</evidence>
<dbReference type="RefSeq" id="WP_090074784.1">
    <property type="nucleotide sequence ID" value="NZ_FOVR01000012.1"/>
</dbReference>
<dbReference type="PANTHER" id="PTHR12304">
    <property type="entry name" value="INOSINE-URIDINE PREFERRING NUCLEOSIDE HYDROLASE"/>
    <property type="match status" value="1"/>
</dbReference>
<keyword evidence="1" id="KW-0378">Hydrolase</keyword>
<dbReference type="PANTHER" id="PTHR12304:SF4">
    <property type="entry name" value="URIDINE NUCLEOSIDASE"/>
    <property type="match status" value="1"/>
</dbReference>
<dbReference type="STRING" id="655353.SAMN04488056_112101"/>
<keyword evidence="5" id="KW-1185">Reference proteome</keyword>
<dbReference type="Gene3D" id="3.90.245.10">
    <property type="entry name" value="Ribonucleoside hydrolase-like"/>
    <property type="match status" value="1"/>
</dbReference>
<dbReference type="Proteomes" id="UP000199236">
    <property type="component" value="Unassembled WGS sequence"/>
</dbReference>
<organism evidence="4 5">
    <name type="scientific">Cohaesibacter marisflavi</name>
    <dbReference type="NCBI Taxonomy" id="655353"/>
    <lineage>
        <taxon>Bacteria</taxon>
        <taxon>Pseudomonadati</taxon>
        <taxon>Pseudomonadota</taxon>
        <taxon>Alphaproteobacteria</taxon>
        <taxon>Hyphomicrobiales</taxon>
        <taxon>Cohaesibacteraceae</taxon>
    </lineage>
</organism>
<dbReference type="SUPFAM" id="SSF53590">
    <property type="entry name" value="Nucleoside hydrolase"/>
    <property type="match status" value="1"/>
</dbReference>
<dbReference type="EMBL" id="FOVR01000012">
    <property type="protein sequence ID" value="SFO76302.1"/>
    <property type="molecule type" value="Genomic_DNA"/>
</dbReference>
<evidence type="ECO:0000313" key="4">
    <source>
        <dbReference type="EMBL" id="SFO76302.1"/>
    </source>
</evidence>
<dbReference type="CDD" id="cd02651">
    <property type="entry name" value="nuc_hydro_IU_UC_XIUA"/>
    <property type="match status" value="1"/>
</dbReference>
<evidence type="ECO:0000256" key="1">
    <source>
        <dbReference type="ARBA" id="ARBA00022801"/>
    </source>
</evidence>
<reference evidence="4 5" key="1">
    <citation type="submission" date="2016-10" db="EMBL/GenBank/DDBJ databases">
        <authorList>
            <person name="de Groot N.N."/>
        </authorList>
    </citation>
    <scope>NUCLEOTIDE SEQUENCE [LARGE SCALE GENOMIC DNA]</scope>
    <source>
        <strain evidence="4 5">CGMCC 1.9157</strain>
    </source>
</reference>
<feature type="domain" description="Inosine/uridine-preferring nucleoside hydrolase" evidence="3">
    <location>
        <begin position="13"/>
        <end position="311"/>
    </location>
</feature>
<dbReference type="Pfam" id="PF01156">
    <property type="entry name" value="IU_nuc_hydro"/>
    <property type="match status" value="1"/>
</dbReference>
<gene>
    <name evidence="4" type="ORF">SAMN04488056_112101</name>
</gene>
<dbReference type="GO" id="GO:0008477">
    <property type="term" value="F:purine nucleosidase activity"/>
    <property type="evidence" value="ECO:0007669"/>
    <property type="project" value="TreeGrafter"/>
</dbReference>
<dbReference type="OrthoDB" id="9797882at2"/>
<name>A0A1I5JTZ9_9HYPH</name>
<protein>
    <submittedName>
        <fullName evidence="4">Purine nucleosidase</fullName>
    </submittedName>
</protein>
<keyword evidence="2" id="KW-0326">Glycosidase</keyword>
<accession>A0A1I5JTZ9</accession>
<dbReference type="GO" id="GO:0005829">
    <property type="term" value="C:cytosol"/>
    <property type="evidence" value="ECO:0007669"/>
    <property type="project" value="TreeGrafter"/>
</dbReference>
<dbReference type="AlphaFoldDB" id="A0A1I5JTZ9"/>
<proteinExistence type="predicted"/>
<dbReference type="InterPro" id="IPR023186">
    <property type="entry name" value="IUNH"/>
</dbReference>
<evidence type="ECO:0000313" key="5">
    <source>
        <dbReference type="Proteomes" id="UP000199236"/>
    </source>
</evidence>